<dbReference type="AlphaFoldDB" id="A4CBA2"/>
<reference evidence="1 2" key="1">
    <citation type="submission" date="2006-02" db="EMBL/GenBank/DDBJ databases">
        <authorList>
            <person name="Moran M.A."/>
            <person name="Kjelleberg S."/>
            <person name="Egan S."/>
            <person name="Saunders N."/>
            <person name="Thomas T."/>
            <person name="Ferriera S."/>
            <person name="Johnson J."/>
            <person name="Kravitz S."/>
            <person name="Halpern A."/>
            <person name="Remington K."/>
            <person name="Beeson K."/>
            <person name="Tran B."/>
            <person name="Rogers Y.-H."/>
            <person name="Friedman R."/>
            <person name="Venter J.C."/>
        </authorList>
    </citation>
    <scope>NUCLEOTIDE SEQUENCE [LARGE SCALE GENOMIC DNA]</scope>
    <source>
        <strain evidence="1 2">D2</strain>
    </source>
</reference>
<proteinExistence type="predicted"/>
<dbReference type="EMBL" id="AAOH01000005">
    <property type="protein sequence ID" value="EAR27639.1"/>
    <property type="molecule type" value="Genomic_DNA"/>
</dbReference>
<protein>
    <submittedName>
        <fullName evidence="1">Uncharacterized protein</fullName>
    </submittedName>
</protein>
<comment type="caution">
    <text evidence="1">The sequence shown here is derived from an EMBL/GenBank/DDBJ whole genome shotgun (WGS) entry which is preliminary data.</text>
</comment>
<accession>A4CBA2</accession>
<organism evidence="1 2">
    <name type="scientific">Pseudoalteromonas tunicata D2</name>
    <dbReference type="NCBI Taxonomy" id="87626"/>
    <lineage>
        <taxon>Bacteria</taxon>
        <taxon>Pseudomonadati</taxon>
        <taxon>Pseudomonadota</taxon>
        <taxon>Gammaproteobacteria</taxon>
        <taxon>Alteromonadales</taxon>
        <taxon>Pseudoalteromonadaceae</taxon>
        <taxon>Pseudoalteromonas</taxon>
    </lineage>
</organism>
<keyword evidence="2" id="KW-1185">Reference proteome</keyword>
<sequence>MLGRCKPVSEGEQSSVVFYGRALAWCLLNCDSLTQSAFSAPFYHRLHQGFAHREKQTN</sequence>
<evidence type="ECO:0000313" key="1">
    <source>
        <dbReference type="EMBL" id="EAR27639.1"/>
    </source>
</evidence>
<evidence type="ECO:0000313" key="2">
    <source>
        <dbReference type="Proteomes" id="UP000006201"/>
    </source>
</evidence>
<dbReference type="Proteomes" id="UP000006201">
    <property type="component" value="Unassembled WGS sequence"/>
</dbReference>
<gene>
    <name evidence="1" type="ORF">PTD2_17495</name>
</gene>
<dbReference type="HOGENOM" id="CLU_2976014_0_0_6"/>
<name>A4CBA2_9GAMM</name>